<dbReference type="InterPro" id="IPR011659">
    <property type="entry name" value="WD40"/>
</dbReference>
<reference evidence="4" key="1">
    <citation type="submission" date="2016-04" db="EMBL/GenBank/DDBJ databases">
        <title>Draft genome sequence of Paludibacter jiangxiensis strain NM7.</title>
        <authorList>
            <person name="Qiu Y."/>
            <person name="Matsuura N."/>
            <person name="Ohashi A."/>
            <person name="Tourlousse M.D."/>
            <person name="Sekiguchi Y."/>
        </authorList>
    </citation>
    <scope>NUCLEOTIDE SEQUENCE [LARGE SCALE GENOMIC DNA]</scope>
    <source>
        <strain evidence="4">NM7</strain>
    </source>
</reference>
<dbReference type="PROSITE" id="PS51257">
    <property type="entry name" value="PROKAR_LIPOPROTEIN"/>
    <property type="match status" value="1"/>
</dbReference>
<dbReference type="EMBL" id="BDCR01000004">
    <property type="protein sequence ID" value="GAT64172.1"/>
    <property type="molecule type" value="Genomic_DNA"/>
</dbReference>
<dbReference type="OrthoDB" id="1117425at2"/>
<dbReference type="PANTHER" id="PTHR36842:SF1">
    <property type="entry name" value="PROTEIN TOLB"/>
    <property type="match status" value="1"/>
</dbReference>
<evidence type="ECO:0000313" key="4">
    <source>
        <dbReference type="Proteomes" id="UP000076586"/>
    </source>
</evidence>
<evidence type="ECO:0000256" key="1">
    <source>
        <dbReference type="ARBA" id="ARBA00009820"/>
    </source>
</evidence>
<keyword evidence="2" id="KW-0732">Signal</keyword>
<dbReference type="RefSeq" id="WP_068706027.1">
    <property type="nucleotide sequence ID" value="NZ_BDCR01000004.1"/>
</dbReference>
<dbReference type="Gene3D" id="2.120.10.30">
    <property type="entry name" value="TolB, C-terminal domain"/>
    <property type="match status" value="2"/>
</dbReference>
<accession>A0A161LXF3</accession>
<reference evidence="4" key="2">
    <citation type="journal article" date="2017" name="Genome Announc.">
        <title>Draft genome sequence of Paludibacter jiangxiensis NM7(T), a propionate-producing fermentative bacterium.</title>
        <authorList>
            <person name="Qiu Y.-L."/>
            <person name="Tourlousse D.M."/>
            <person name="Matsuura N."/>
            <person name="Ohashi A."/>
            <person name="Sekiguchi Y."/>
        </authorList>
    </citation>
    <scope>NUCLEOTIDE SEQUENCE [LARGE SCALE GENOMIC DNA]</scope>
    <source>
        <strain evidence="4">NM7</strain>
    </source>
</reference>
<dbReference type="STRING" id="681398.PJIAN_4721"/>
<feature type="chain" id="PRO_5007825048" evidence="2">
    <location>
        <begin position="20"/>
        <end position="488"/>
    </location>
</feature>
<name>A0A161LXF3_9BACT</name>
<dbReference type="InterPro" id="IPR011042">
    <property type="entry name" value="6-blade_b-propeller_TolB-like"/>
</dbReference>
<gene>
    <name evidence="3" type="ORF">PJIAN_4721</name>
</gene>
<protein>
    <submittedName>
        <fullName evidence="3">WD40-like beta propeller repeat-containing protein</fullName>
    </submittedName>
</protein>
<dbReference type="PANTHER" id="PTHR36842">
    <property type="entry name" value="PROTEIN TOLB HOMOLOG"/>
    <property type="match status" value="1"/>
</dbReference>
<proteinExistence type="inferred from homology"/>
<dbReference type="AlphaFoldDB" id="A0A161LXF3"/>
<feature type="signal peptide" evidence="2">
    <location>
        <begin position="1"/>
        <end position="19"/>
    </location>
</feature>
<sequence length="488" mass="55483">MKRNLVYIFLLLIILSACNESVKSPVMVNAKPALYPDYTDVTVPASVAPLNFTITAEKFDRIDVVISGSKHGELHVQSKDIVQFPHDEWKQLLSDNKGKDLKVIVSLKQDGKWKQYQPFAIHVSAYPIDYGLVYRMIAPGYEVYSKMGIYQRDLSSFDQKAIVENTLVTGSCVNCHAFNKNNPAEMNLHIRGANGATMLLVNGKMELYTTKTDSTISSCVYPYWHPSGKYIAYSVNQTRQAFHVVRNERIEVFDQASDVVVYNIKTNQLTTSPLLKTADFETFPVFSPDGKTLYFCLSKKQDIQSNYKQIKYSLCKIAFDPASGKFGNKIDTVISAAKTGKSISFPRPSFDGKYLMYTQSDYGNFSIWHREADLYLRDLKAGVSRPLTEVNSENTESFHDWSSNSHWFVFSSRRGDGLYTRLYIASVDDKGKVSKPFLLPQKDPRFYDASLFSYNVPEFVTAPVRVNANELEKGLLKKDRKKMTYTKE</sequence>
<evidence type="ECO:0000256" key="2">
    <source>
        <dbReference type="SAM" id="SignalP"/>
    </source>
</evidence>
<comment type="caution">
    <text evidence="3">The sequence shown here is derived from an EMBL/GenBank/DDBJ whole genome shotgun (WGS) entry which is preliminary data.</text>
</comment>
<dbReference type="SUPFAM" id="SSF82171">
    <property type="entry name" value="DPP6 N-terminal domain-like"/>
    <property type="match status" value="1"/>
</dbReference>
<dbReference type="Proteomes" id="UP000076586">
    <property type="component" value="Unassembled WGS sequence"/>
</dbReference>
<evidence type="ECO:0000313" key="3">
    <source>
        <dbReference type="EMBL" id="GAT64172.1"/>
    </source>
</evidence>
<organism evidence="3 4">
    <name type="scientific">Paludibacter jiangxiensis</name>
    <dbReference type="NCBI Taxonomy" id="681398"/>
    <lineage>
        <taxon>Bacteria</taxon>
        <taxon>Pseudomonadati</taxon>
        <taxon>Bacteroidota</taxon>
        <taxon>Bacteroidia</taxon>
        <taxon>Bacteroidales</taxon>
        <taxon>Paludibacteraceae</taxon>
        <taxon>Paludibacter</taxon>
    </lineage>
</organism>
<dbReference type="Pfam" id="PF07676">
    <property type="entry name" value="PD40"/>
    <property type="match status" value="2"/>
</dbReference>
<comment type="similarity">
    <text evidence="1">Belongs to the TolB family.</text>
</comment>
<keyword evidence="4" id="KW-1185">Reference proteome</keyword>